<dbReference type="SUPFAM" id="SSF50978">
    <property type="entry name" value="WD40 repeat-like"/>
    <property type="match status" value="2"/>
</dbReference>
<evidence type="ECO:0000256" key="2">
    <source>
        <dbReference type="ARBA" id="ARBA00022737"/>
    </source>
</evidence>
<protein>
    <recommendedName>
        <fullName evidence="5">Anaphase-promoting complex subunit 4 WD40 domain-containing protein</fullName>
    </recommendedName>
</protein>
<feature type="repeat" description="WD" evidence="3">
    <location>
        <begin position="240"/>
        <end position="281"/>
    </location>
</feature>
<proteinExistence type="predicted"/>
<evidence type="ECO:0000256" key="1">
    <source>
        <dbReference type="ARBA" id="ARBA00022574"/>
    </source>
</evidence>
<dbReference type="CDD" id="cd00200">
    <property type="entry name" value="WD40"/>
    <property type="match status" value="1"/>
</dbReference>
<dbReference type="SMART" id="SM00320">
    <property type="entry name" value="WD40"/>
    <property type="match status" value="10"/>
</dbReference>
<dbReference type="InterPro" id="IPR036322">
    <property type="entry name" value="WD40_repeat_dom_sf"/>
</dbReference>
<evidence type="ECO:0000256" key="3">
    <source>
        <dbReference type="PROSITE-ProRule" id="PRU00221"/>
    </source>
</evidence>
<evidence type="ECO:0008006" key="5">
    <source>
        <dbReference type="Google" id="ProtNLM"/>
    </source>
</evidence>
<dbReference type="GO" id="GO:0030042">
    <property type="term" value="P:actin filament depolymerization"/>
    <property type="evidence" value="ECO:0007669"/>
    <property type="project" value="TreeGrafter"/>
</dbReference>
<dbReference type="PROSITE" id="PS50294">
    <property type="entry name" value="WD_REPEATS_REGION"/>
    <property type="match status" value="2"/>
</dbReference>
<reference evidence="4" key="1">
    <citation type="submission" date="2021-01" db="EMBL/GenBank/DDBJ databases">
        <authorList>
            <person name="Corre E."/>
            <person name="Pelletier E."/>
            <person name="Niang G."/>
            <person name="Scheremetjew M."/>
            <person name="Finn R."/>
            <person name="Kale V."/>
            <person name="Holt S."/>
            <person name="Cochrane G."/>
            <person name="Meng A."/>
            <person name="Brown T."/>
            <person name="Cohen L."/>
        </authorList>
    </citation>
    <scope>NUCLEOTIDE SEQUENCE</scope>
    <source>
        <strain evidence="4">CCMP2877</strain>
    </source>
</reference>
<dbReference type="AlphaFoldDB" id="A0A7S1U9R9"/>
<dbReference type="PROSITE" id="PS50082">
    <property type="entry name" value="WD_REPEATS_2"/>
    <property type="match status" value="5"/>
</dbReference>
<keyword evidence="2" id="KW-0677">Repeat</keyword>
<dbReference type="EMBL" id="HBGJ01031341">
    <property type="protein sequence ID" value="CAD9261482.1"/>
    <property type="molecule type" value="Transcribed_RNA"/>
</dbReference>
<feature type="repeat" description="WD" evidence="3">
    <location>
        <begin position="65"/>
        <end position="106"/>
    </location>
</feature>
<dbReference type="InterPro" id="IPR001680">
    <property type="entry name" value="WD40_rpt"/>
</dbReference>
<feature type="repeat" description="WD" evidence="3">
    <location>
        <begin position="197"/>
        <end position="238"/>
    </location>
</feature>
<sequence length="619" mass="65852">MARAGASNFFIADARSTGTFGSSPSTERGYNVHLGTHPKENKVIYCSGKNVVVRSIDDPSDCFVYRGHNAATTVAKFAPNGYWVCSADSSGKIMVWSWDNPEHIVKYEGILMAGKITDLEWGPESKKITVAGDGGGGLSCKTIMWDSGNAVGEMIGHTANVLSIAYKPSRPYRVLSAGEDNAVIMYNGPPFRQAHTSRDHSNYVQCVRFAPDGKTAASVSNDKKIIFYDAKEGTVTGTIDNAHAGSIYSCSWSPDSTMLATSSADKKVKVWNVETKEAVAEFTDGTDLTNMKVGVVYKEDKIISLSLGGDITVWQVGQDAPLVVFQGHQTPIVAAAVDSESGTIFTGSSDGVCCYWNAGVGSKFGGQIPRSITGAIHGGRVAGMAFTASGVVSAGYDDTIRFADLGSHAYGESTGTTGQPIGIDAVGPSSDTFALVTSEGIFVHQGTACAAHLENLGYEALCVAMNGAGDTVAVGAKNMNIYIYSFDGSSLTQTNMVSGHRGEVSSLAFSPCGGFLAAGDSYKEVRVHKTEDWSIKIQGRWVFHTSRVTCLSWSPNGINLASGSNDTKVIIWNLKKTLKKKELNYVHMGGVNDVAYLDENTLVTVGNDQCVCTWNLAEE</sequence>
<keyword evidence="1 3" id="KW-0853">WD repeat</keyword>
<feature type="repeat" description="WD" evidence="3">
    <location>
        <begin position="544"/>
        <end position="575"/>
    </location>
</feature>
<dbReference type="InterPro" id="IPR015943">
    <property type="entry name" value="WD40/YVTN_repeat-like_dom_sf"/>
</dbReference>
<dbReference type="Pfam" id="PF00400">
    <property type="entry name" value="WD40"/>
    <property type="match status" value="7"/>
</dbReference>
<name>A0A7S1U9R9_9STRA</name>
<evidence type="ECO:0000313" key="4">
    <source>
        <dbReference type="EMBL" id="CAD9261482.1"/>
    </source>
</evidence>
<dbReference type="PROSITE" id="PS00678">
    <property type="entry name" value="WD_REPEATS_1"/>
    <property type="match status" value="3"/>
</dbReference>
<organism evidence="4">
    <name type="scientific">Phaeomonas parva</name>
    <dbReference type="NCBI Taxonomy" id="124430"/>
    <lineage>
        <taxon>Eukaryota</taxon>
        <taxon>Sar</taxon>
        <taxon>Stramenopiles</taxon>
        <taxon>Ochrophyta</taxon>
        <taxon>Pinguiophyceae</taxon>
        <taxon>Pinguiochrysidales</taxon>
        <taxon>Pinguiochrysidaceae</taxon>
        <taxon>Phaeomonas</taxon>
    </lineage>
</organism>
<dbReference type="Gene3D" id="2.130.10.10">
    <property type="entry name" value="YVTN repeat-like/Quinoprotein amine dehydrogenase"/>
    <property type="match status" value="2"/>
</dbReference>
<dbReference type="PANTHER" id="PTHR19856">
    <property type="entry name" value="WD-REPEATCONTAINING PROTEIN WDR1"/>
    <property type="match status" value="1"/>
</dbReference>
<dbReference type="GO" id="GO:0030864">
    <property type="term" value="C:cortical actin cytoskeleton"/>
    <property type="evidence" value="ECO:0007669"/>
    <property type="project" value="TreeGrafter"/>
</dbReference>
<dbReference type="PANTHER" id="PTHR19856:SF0">
    <property type="entry name" value="WD REPEAT-CONTAINING PROTEIN 1"/>
    <property type="match status" value="1"/>
</dbReference>
<gene>
    <name evidence="4" type="ORF">PPAR1163_LOCUS19862</name>
</gene>
<feature type="repeat" description="WD" evidence="3">
    <location>
        <begin position="325"/>
        <end position="357"/>
    </location>
</feature>
<dbReference type="FunFam" id="2.130.10.10:FF:000102">
    <property type="entry name" value="Actin-interacting protein 1"/>
    <property type="match status" value="1"/>
</dbReference>
<dbReference type="InterPro" id="IPR019775">
    <property type="entry name" value="WD40_repeat_CS"/>
</dbReference>
<dbReference type="GO" id="GO:0051015">
    <property type="term" value="F:actin filament binding"/>
    <property type="evidence" value="ECO:0007669"/>
    <property type="project" value="TreeGrafter"/>
</dbReference>
<accession>A0A7S1U9R9</accession>